<dbReference type="HAMAP" id="MF_00105">
    <property type="entry name" value="GreA_GreB"/>
    <property type="match status" value="1"/>
</dbReference>
<comment type="similarity">
    <text evidence="1 8 9">Belongs to the GreA/GreB family.</text>
</comment>
<dbReference type="InterPro" id="IPR028624">
    <property type="entry name" value="Tscrpt_elong_fac_GreA/B"/>
</dbReference>
<dbReference type="InterPro" id="IPR036953">
    <property type="entry name" value="GreA/GreB_C_sf"/>
</dbReference>
<keyword evidence="3 8" id="KW-0805">Transcription regulation</keyword>
<evidence type="ECO:0000256" key="9">
    <source>
        <dbReference type="RuleBase" id="RU000556"/>
    </source>
</evidence>
<evidence type="ECO:0000256" key="1">
    <source>
        <dbReference type="ARBA" id="ARBA00008213"/>
    </source>
</evidence>
<comment type="function">
    <text evidence="6 8 9">Necessary for efficient RNA polymerase transcription elongation past template-encoded arresting sites. The arresting sites in DNA have the property of trapping a certain fraction of elongating RNA polymerases that pass through, resulting in locked ternary complexes. Cleavage of the nascent transcript by cleavage factors such as GreA or GreB allows the resumption of elongation from the new 3'terminus. GreA releases sequences of 2 to 3 nucleotides.</text>
</comment>
<evidence type="ECO:0000256" key="3">
    <source>
        <dbReference type="ARBA" id="ARBA00023015"/>
    </source>
</evidence>
<dbReference type="SUPFAM" id="SSF54534">
    <property type="entry name" value="FKBP-like"/>
    <property type="match status" value="1"/>
</dbReference>
<dbReference type="InterPro" id="IPR001437">
    <property type="entry name" value="Tscrpt_elong_fac_GreA/B_C"/>
</dbReference>
<evidence type="ECO:0000256" key="5">
    <source>
        <dbReference type="ARBA" id="ARBA00023163"/>
    </source>
</evidence>
<keyword evidence="4 8" id="KW-0238">DNA-binding</keyword>
<dbReference type="PANTHER" id="PTHR30437">
    <property type="entry name" value="TRANSCRIPTION ELONGATION FACTOR GREA"/>
    <property type="match status" value="1"/>
</dbReference>
<dbReference type="Gene3D" id="3.10.50.30">
    <property type="entry name" value="Transcription elongation factor, GreA/GreB, C-terminal domain"/>
    <property type="match status" value="1"/>
</dbReference>
<protein>
    <recommendedName>
        <fullName evidence="2 8">Transcription elongation factor GreA</fullName>
    </recommendedName>
    <alternativeName>
        <fullName evidence="7 8">Transcript cleavage factor GreA</fullName>
    </alternativeName>
</protein>
<keyword evidence="5 8" id="KW-0804">Transcription</keyword>
<dbReference type="PANTHER" id="PTHR30437:SF4">
    <property type="entry name" value="TRANSCRIPTION ELONGATION FACTOR GREA"/>
    <property type="match status" value="1"/>
</dbReference>
<reference evidence="12 13" key="1">
    <citation type="journal article" date="2016" name="Nat. Commun.">
        <title>Thousands of microbial genomes shed light on interconnected biogeochemical processes in an aquifer system.</title>
        <authorList>
            <person name="Anantharaman K."/>
            <person name="Brown C.T."/>
            <person name="Hug L.A."/>
            <person name="Sharon I."/>
            <person name="Castelle C.J."/>
            <person name="Probst A.J."/>
            <person name="Thomas B.C."/>
            <person name="Singh A."/>
            <person name="Wilkins M.J."/>
            <person name="Karaoz U."/>
            <person name="Brodie E.L."/>
            <person name="Williams K.H."/>
            <person name="Hubbard S.S."/>
            <person name="Banfield J.F."/>
        </authorList>
    </citation>
    <scope>NUCLEOTIDE SEQUENCE [LARGE SCALE GENOMIC DNA]</scope>
</reference>
<evidence type="ECO:0000256" key="8">
    <source>
        <dbReference type="HAMAP-Rule" id="MF_00105"/>
    </source>
</evidence>
<dbReference type="EMBL" id="MHUL01000015">
    <property type="protein sequence ID" value="OHA77119.1"/>
    <property type="molecule type" value="Genomic_DNA"/>
</dbReference>
<dbReference type="AlphaFoldDB" id="A0A1G2RXI6"/>
<evidence type="ECO:0000256" key="6">
    <source>
        <dbReference type="ARBA" id="ARBA00024916"/>
    </source>
</evidence>
<dbReference type="PIRSF" id="PIRSF006092">
    <property type="entry name" value="GreA_GreB"/>
    <property type="match status" value="1"/>
</dbReference>
<keyword evidence="8" id="KW-0175">Coiled coil</keyword>
<feature type="domain" description="Transcription elongation factor GreA/GreB N-terminal" evidence="11">
    <location>
        <begin position="5"/>
        <end position="73"/>
    </location>
</feature>
<dbReference type="SUPFAM" id="SSF46557">
    <property type="entry name" value="GreA transcript cleavage protein, N-terminal domain"/>
    <property type="match status" value="1"/>
</dbReference>
<gene>
    <name evidence="8" type="primary">greA</name>
    <name evidence="12" type="ORF">A3J30_02265</name>
</gene>
<evidence type="ECO:0000313" key="13">
    <source>
        <dbReference type="Proteomes" id="UP000178222"/>
    </source>
</evidence>
<dbReference type="InterPro" id="IPR036805">
    <property type="entry name" value="Tscrpt_elong_fac_GreA/B_N_sf"/>
</dbReference>
<dbReference type="FunFam" id="1.10.287.180:FF:000001">
    <property type="entry name" value="Transcription elongation factor GreA"/>
    <property type="match status" value="1"/>
</dbReference>
<feature type="coiled-coil region" evidence="8">
    <location>
        <begin position="10"/>
        <end position="74"/>
    </location>
</feature>
<dbReference type="GO" id="GO:0070063">
    <property type="term" value="F:RNA polymerase binding"/>
    <property type="evidence" value="ECO:0007669"/>
    <property type="project" value="InterPro"/>
</dbReference>
<evidence type="ECO:0000256" key="4">
    <source>
        <dbReference type="ARBA" id="ARBA00023125"/>
    </source>
</evidence>
<evidence type="ECO:0000259" key="10">
    <source>
        <dbReference type="Pfam" id="PF01272"/>
    </source>
</evidence>
<accession>A0A1G2RXI6</accession>
<dbReference type="InterPro" id="IPR006359">
    <property type="entry name" value="Tscrpt_elong_fac_GreA"/>
</dbReference>
<name>A0A1G2RXI6_9BACT</name>
<dbReference type="Proteomes" id="UP000178222">
    <property type="component" value="Unassembled WGS sequence"/>
</dbReference>
<dbReference type="GO" id="GO:0003677">
    <property type="term" value="F:DNA binding"/>
    <property type="evidence" value="ECO:0007669"/>
    <property type="project" value="UniProtKB-UniRule"/>
</dbReference>
<dbReference type="NCBIfam" id="NF001263">
    <property type="entry name" value="PRK00226.1-4"/>
    <property type="match status" value="1"/>
</dbReference>
<dbReference type="GO" id="GO:0032784">
    <property type="term" value="P:regulation of DNA-templated transcription elongation"/>
    <property type="evidence" value="ECO:0007669"/>
    <property type="project" value="UniProtKB-UniRule"/>
</dbReference>
<dbReference type="Pfam" id="PF01272">
    <property type="entry name" value="GreA_GreB"/>
    <property type="match status" value="1"/>
</dbReference>
<dbReference type="Pfam" id="PF03449">
    <property type="entry name" value="GreA_GreB_N"/>
    <property type="match status" value="1"/>
</dbReference>
<evidence type="ECO:0000313" key="12">
    <source>
        <dbReference type="EMBL" id="OHA77119.1"/>
    </source>
</evidence>
<dbReference type="Gene3D" id="1.10.287.180">
    <property type="entry name" value="Transcription elongation factor, GreA/GreB, N-terminal domain"/>
    <property type="match status" value="1"/>
</dbReference>
<dbReference type="NCBIfam" id="TIGR01462">
    <property type="entry name" value="greA"/>
    <property type="match status" value="1"/>
</dbReference>
<comment type="caution">
    <text evidence="12">The sequence shown here is derived from an EMBL/GenBank/DDBJ whole genome shotgun (WGS) entry which is preliminary data.</text>
</comment>
<dbReference type="InterPro" id="IPR022691">
    <property type="entry name" value="Tscrpt_elong_fac_GreA/B_N"/>
</dbReference>
<evidence type="ECO:0000256" key="2">
    <source>
        <dbReference type="ARBA" id="ARBA00013729"/>
    </source>
</evidence>
<evidence type="ECO:0000256" key="7">
    <source>
        <dbReference type="ARBA" id="ARBA00030776"/>
    </source>
</evidence>
<evidence type="ECO:0000259" key="11">
    <source>
        <dbReference type="Pfam" id="PF03449"/>
    </source>
</evidence>
<organism evidence="12 13">
    <name type="scientific">Candidatus Wildermuthbacteria bacterium RIFCSPLOWO2_02_FULL_47_9c</name>
    <dbReference type="NCBI Taxonomy" id="1802466"/>
    <lineage>
        <taxon>Bacteria</taxon>
        <taxon>Candidatus Wildermuthiibacteriota</taxon>
    </lineage>
</organism>
<feature type="domain" description="Transcription elongation factor GreA/GreB C-terminal" evidence="10">
    <location>
        <begin position="80"/>
        <end position="150"/>
    </location>
</feature>
<dbReference type="GO" id="GO:0006354">
    <property type="term" value="P:DNA-templated transcription elongation"/>
    <property type="evidence" value="ECO:0007669"/>
    <property type="project" value="TreeGrafter"/>
</dbReference>
<dbReference type="InterPro" id="IPR023459">
    <property type="entry name" value="Tscrpt_elong_fac_GreA/B_fam"/>
</dbReference>
<proteinExistence type="inferred from homology"/>
<sequence>MAKFVTEEGLEKLKKELEHLKTTKQREVAERLRRAIAHGDLSENFEYADAKDEQAMLQAKISKLQEEIREARVVGKATASDQIRIGSTVHLEGSEIQTLQIVAANEADPSRGKISAESPVGSTLLGKKKGDAVVIETPGGAQPCKVLDIS</sequence>